<proteinExistence type="predicted"/>
<comment type="caution">
    <text evidence="3">The sequence shown here is derived from an EMBL/GenBank/DDBJ whole genome shotgun (WGS) entry which is preliminary data.</text>
</comment>
<feature type="domain" description="Ubiquitin-like" evidence="2">
    <location>
        <begin position="22"/>
        <end position="94"/>
    </location>
</feature>
<sequence length="219" mass="24943">MKPYLFYSILVLLVFYDVQALLSVQVTVGRKKYDISDVATVQDLQDQLQKKAGVDMSQYRILAGSELLDDDDVLLEVGVKNGAKLKAVSDKKRSKVATRKLKPADKLRECAQMIHRIADNPEQLVMSTSDLQESLKRFVIMENCTQFQELINDSEEIERMRQTLLKARLHKLILVVTSDMHEIQWLKLTTAQQMALVASVGLTEDLKRTVKQFQRACSA</sequence>
<dbReference type="AlphaFoldDB" id="A0A1Z5KC84"/>
<keyword evidence="4" id="KW-1185">Reference proteome</keyword>
<gene>
    <name evidence="3" type="ORF">FisN_20Hu117</name>
</gene>
<dbReference type="InterPro" id="IPR029071">
    <property type="entry name" value="Ubiquitin-like_domsf"/>
</dbReference>
<dbReference type="Gene3D" id="3.10.20.90">
    <property type="entry name" value="Phosphatidylinositol 3-kinase Catalytic Subunit, Chain A, domain 1"/>
    <property type="match status" value="1"/>
</dbReference>
<evidence type="ECO:0000313" key="4">
    <source>
        <dbReference type="Proteomes" id="UP000198406"/>
    </source>
</evidence>
<protein>
    <recommendedName>
        <fullName evidence="2">Ubiquitin-like domain-containing protein</fullName>
    </recommendedName>
</protein>
<evidence type="ECO:0000256" key="1">
    <source>
        <dbReference type="SAM" id="SignalP"/>
    </source>
</evidence>
<reference evidence="3 4" key="1">
    <citation type="journal article" date="2015" name="Plant Cell">
        <title>Oil accumulation by the oleaginous diatom Fistulifera solaris as revealed by the genome and transcriptome.</title>
        <authorList>
            <person name="Tanaka T."/>
            <person name="Maeda Y."/>
            <person name="Veluchamy A."/>
            <person name="Tanaka M."/>
            <person name="Abida H."/>
            <person name="Marechal E."/>
            <person name="Bowler C."/>
            <person name="Muto M."/>
            <person name="Sunaga Y."/>
            <person name="Tanaka M."/>
            <person name="Yoshino T."/>
            <person name="Taniguchi T."/>
            <person name="Fukuda Y."/>
            <person name="Nemoto M."/>
            <person name="Matsumoto M."/>
            <person name="Wong P.S."/>
            <person name="Aburatani S."/>
            <person name="Fujibuchi W."/>
        </authorList>
    </citation>
    <scope>NUCLEOTIDE SEQUENCE [LARGE SCALE GENOMIC DNA]</scope>
    <source>
        <strain evidence="3 4">JPCC DA0580</strain>
    </source>
</reference>
<dbReference type="PROSITE" id="PS50053">
    <property type="entry name" value="UBIQUITIN_2"/>
    <property type="match status" value="1"/>
</dbReference>
<dbReference type="Proteomes" id="UP000198406">
    <property type="component" value="Unassembled WGS sequence"/>
</dbReference>
<evidence type="ECO:0000259" key="2">
    <source>
        <dbReference type="PROSITE" id="PS50053"/>
    </source>
</evidence>
<dbReference type="InParanoid" id="A0A1Z5KC84"/>
<dbReference type="SUPFAM" id="SSF54236">
    <property type="entry name" value="Ubiquitin-like"/>
    <property type="match status" value="1"/>
</dbReference>
<feature type="chain" id="PRO_5013165258" description="Ubiquitin-like domain-containing protein" evidence="1">
    <location>
        <begin position="21"/>
        <end position="219"/>
    </location>
</feature>
<organism evidence="3 4">
    <name type="scientific">Fistulifera solaris</name>
    <name type="common">Oleaginous diatom</name>
    <dbReference type="NCBI Taxonomy" id="1519565"/>
    <lineage>
        <taxon>Eukaryota</taxon>
        <taxon>Sar</taxon>
        <taxon>Stramenopiles</taxon>
        <taxon>Ochrophyta</taxon>
        <taxon>Bacillariophyta</taxon>
        <taxon>Bacillariophyceae</taxon>
        <taxon>Bacillariophycidae</taxon>
        <taxon>Naviculales</taxon>
        <taxon>Naviculaceae</taxon>
        <taxon>Fistulifera</taxon>
    </lineage>
</organism>
<accession>A0A1Z5KC84</accession>
<evidence type="ECO:0000313" key="3">
    <source>
        <dbReference type="EMBL" id="GAX23910.1"/>
    </source>
</evidence>
<dbReference type="InterPro" id="IPR000626">
    <property type="entry name" value="Ubiquitin-like_dom"/>
</dbReference>
<name>A0A1Z5KC84_FISSO</name>
<dbReference type="OrthoDB" id="267397at2759"/>
<dbReference type="EMBL" id="BDSP01000204">
    <property type="protein sequence ID" value="GAX23910.1"/>
    <property type="molecule type" value="Genomic_DNA"/>
</dbReference>
<dbReference type="Pfam" id="PF00240">
    <property type="entry name" value="ubiquitin"/>
    <property type="match status" value="1"/>
</dbReference>
<feature type="signal peptide" evidence="1">
    <location>
        <begin position="1"/>
        <end position="20"/>
    </location>
</feature>
<keyword evidence="1" id="KW-0732">Signal</keyword>